<dbReference type="EMBL" id="LNIX01000003">
    <property type="protein sequence ID" value="OXA58102.1"/>
    <property type="molecule type" value="Genomic_DNA"/>
</dbReference>
<comment type="caution">
    <text evidence="3">The sequence shown here is derived from an EMBL/GenBank/DDBJ whole genome shotgun (WGS) entry which is preliminary data.</text>
</comment>
<dbReference type="InterPro" id="IPR013783">
    <property type="entry name" value="Ig-like_fold"/>
</dbReference>
<dbReference type="SUPFAM" id="SSF48726">
    <property type="entry name" value="Immunoglobulin"/>
    <property type="match status" value="1"/>
</dbReference>
<evidence type="ECO:0000313" key="3">
    <source>
        <dbReference type="EMBL" id="OXA58102.1"/>
    </source>
</evidence>
<proteinExistence type="predicted"/>
<feature type="domain" description="Ig-like" evidence="2">
    <location>
        <begin position="24"/>
        <end position="138"/>
    </location>
</feature>
<name>A0A226EKD2_FOLCA</name>
<protein>
    <submittedName>
        <fullName evidence="3">V-set and transmembrane domain-containing protein 2B</fullName>
    </submittedName>
</protein>
<feature type="transmembrane region" description="Helical" evidence="1">
    <location>
        <begin position="6"/>
        <end position="29"/>
    </location>
</feature>
<dbReference type="PROSITE" id="PS50835">
    <property type="entry name" value="IG_LIKE"/>
    <property type="match status" value="1"/>
</dbReference>
<evidence type="ECO:0000259" key="2">
    <source>
        <dbReference type="PROSITE" id="PS50835"/>
    </source>
</evidence>
<dbReference type="InterPro" id="IPR013106">
    <property type="entry name" value="Ig_V-set"/>
</dbReference>
<dbReference type="Pfam" id="PF07686">
    <property type="entry name" value="V-set"/>
    <property type="match status" value="1"/>
</dbReference>
<dbReference type="InterPro" id="IPR036179">
    <property type="entry name" value="Ig-like_dom_sf"/>
</dbReference>
<dbReference type="STRING" id="158441.A0A226EKD2"/>
<keyword evidence="4" id="KW-1185">Reference proteome</keyword>
<organism evidence="3 4">
    <name type="scientific">Folsomia candida</name>
    <name type="common">Springtail</name>
    <dbReference type="NCBI Taxonomy" id="158441"/>
    <lineage>
        <taxon>Eukaryota</taxon>
        <taxon>Metazoa</taxon>
        <taxon>Ecdysozoa</taxon>
        <taxon>Arthropoda</taxon>
        <taxon>Hexapoda</taxon>
        <taxon>Collembola</taxon>
        <taxon>Entomobryomorpha</taxon>
        <taxon>Isotomoidea</taxon>
        <taxon>Isotomidae</taxon>
        <taxon>Proisotominae</taxon>
        <taxon>Folsomia</taxon>
    </lineage>
</organism>
<keyword evidence="1" id="KW-1133">Transmembrane helix</keyword>
<sequence>MSRDQWLPSCVALTIALFTLNIIPGLLGLKHVEVIAPKYVRRGADVRLSCHYDLEKETLYATKWYKGPPPFKEFFRFLPKETPPALAFNLPGVYVDVTISNDHDVVLKNASFQTSGLYKCSVAAEFPFETRDDSREIRVIVIGESAPIMRLDSRPQYHPGDLVSAECRSPPSFPSSNITWYINDIKDHGSVLKTETRKDEKDPLTKTTLSSISFNLPEKVTPVRIYCHATVLNVYDKKSNVTMIHPIPRRLTGTETLLRSGSSSRASTESVFLVLLLGLLNFEITCTNSCSTVLQIP</sequence>
<evidence type="ECO:0000256" key="1">
    <source>
        <dbReference type="SAM" id="Phobius"/>
    </source>
</evidence>
<dbReference type="PANTHER" id="PTHR21261:SF15">
    <property type="entry name" value="BEATEN PATH IIIA, ISOFORM D-RELATED"/>
    <property type="match status" value="1"/>
</dbReference>
<keyword evidence="1" id="KW-0472">Membrane</keyword>
<reference evidence="3 4" key="1">
    <citation type="submission" date="2015-12" db="EMBL/GenBank/DDBJ databases">
        <title>The genome of Folsomia candida.</title>
        <authorList>
            <person name="Faddeeva A."/>
            <person name="Derks M.F."/>
            <person name="Anvar Y."/>
            <person name="Smit S."/>
            <person name="Van Straalen N."/>
            <person name="Roelofs D."/>
        </authorList>
    </citation>
    <scope>NUCLEOTIDE SEQUENCE [LARGE SCALE GENOMIC DNA]</scope>
    <source>
        <strain evidence="3 4">VU population</strain>
        <tissue evidence="3">Whole body</tissue>
    </source>
</reference>
<dbReference type="InterPro" id="IPR007110">
    <property type="entry name" value="Ig-like_dom"/>
</dbReference>
<gene>
    <name evidence="3" type="ORF">Fcan01_08000</name>
</gene>
<dbReference type="AlphaFoldDB" id="A0A226EKD2"/>
<dbReference type="OrthoDB" id="6351205at2759"/>
<keyword evidence="1 3" id="KW-0812">Transmembrane</keyword>
<accession>A0A226EKD2</accession>
<dbReference type="Gene3D" id="2.60.40.10">
    <property type="entry name" value="Immunoglobulins"/>
    <property type="match status" value="2"/>
</dbReference>
<evidence type="ECO:0000313" key="4">
    <source>
        <dbReference type="Proteomes" id="UP000198287"/>
    </source>
</evidence>
<dbReference type="PANTHER" id="PTHR21261">
    <property type="entry name" value="BEAT PROTEIN"/>
    <property type="match status" value="1"/>
</dbReference>
<dbReference type="Proteomes" id="UP000198287">
    <property type="component" value="Unassembled WGS sequence"/>
</dbReference>